<dbReference type="PANTHER" id="PTHR30154">
    <property type="entry name" value="LEUCINE-RESPONSIVE REGULATORY PROTEIN"/>
    <property type="match status" value="1"/>
</dbReference>
<accession>A0A5B9PLH8</accession>
<evidence type="ECO:0000313" key="6">
    <source>
        <dbReference type="Proteomes" id="UP000322214"/>
    </source>
</evidence>
<evidence type="ECO:0000256" key="1">
    <source>
        <dbReference type="ARBA" id="ARBA00023015"/>
    </source>
</evidence>
<dbReference type="AlphaFoldDB" id="A0A5B9PLH8"/>
<dbReference type="InterPro" id="IPR036390">
    <property type="entry name" value="WH_DNA-bd_sf"/>
</dbReference>
<dbReference type="InterPro" id="IPR036388">
    <property type="entry name" value="WH-like_DNA-bd_sf"/>
</dbReference>
<dbReference type="GO" id="GO:0043200">
    <property type="term" value="P:response to amino acid"/>
    <property type="evidence" value="ECO:0007669"/>
    <property type="project" value="TreeGrafter"/>
</dbReference>
<dbReference type="SMART" id="SM00344">
    <property type="entry name" value="HTH_ASNC"/>
    <property type="match status" value="1"/>
</dbReference>
<feature type="domain" description="HTH asnC-type" evidence="4">
    <location>
        <begin position="24"/>
        <end position="85"/>
    </location>
</feature>
<dbReference type="SUPFAM" id="SSF46785">
    <property type="entry name" value="Winged helix' DNA-binding domain"/>
    <property type="match status" value="1"/>
</dbReference>
<keyword evidence="6" id="KW-1185">Reference proteome</keyword>
<gene>
    <name evidence="5" type="primary">asnC</name>
    <name evidence="5" type="ORF">MFFC18_30890</name>
</gene>
<dbReference type="PROSITE" id="PS50956">
    <property type="entry name" value="HTH_ASNC_2"/>
    <property type="match status" value="1"/>
</dbReference>
<dbReference type="InterPro" id="IPR011008">
    <property type="entry name" value="Dimeric_a/b-barrel"/>
</dbReference>
<dbReference type="STRING" id="980251.GCA_001642875_00485"/>
<dbReference type="Proteomes" id="UP000322214">
    <property type="component" value="Chromosome"/>
</dbReference>
<keyword evidence="2" id="KW-0238">DNA-binding</keyword>
<dbReference type="GO" id="GO:0043565">
    <property type="term" value="F:sequence-specific DNA binding"/>
    <property type="evidence" value="ECO:0007669"/>
    <property type="project" value="InterPro"/>
</dbReference>
<evidence type="ECO:0000256" key="3">
    <source>
        <dbReference type="ARBA" id="ARBA00023163"/>
    </source>
</evidence>
<dbReference type="Gene3D" id="3.30.70.920">
    <property type="match status" value="1"/>
</dbReference>
<protein>
    <submittedName>
        <fullName evidence="5">Regulatory protein AsnC</fullName>
    </submittedName>
</protein>
<dbReference type="PRINTS" id="PR00033">
    <property type="entry name" value="HTHASNC"/>
</dbReference>
<keyword evidence="3" id="KW-0804">Transcription</keyword>
<name>A0A5B9PLH8_9BACT</name>
<dbReference type="InterPro" id="IPR019887">
    <property type="entry name" value="Tscrpt_reg_AsnC/Lrp_C"/>
</dbReference>
<reference evidence="5 6" key="1">
    <citation type="submission" date="2019-08" db="EMBL/GenBank/DDBJ databases">
        <title>Deep-cultivation of Planctomycetes and their phenomic and genomic characterization uncovers novel biology.</title>
        <authorList>
            <person name="Wiegand S."/>
            <person name="Jogler M."/>
            <person name="Boedeker C."/>
            <person name="Pinto D."/>
            <person name="Vollmers J."/>
            <person name="Rivas-Marin E."/>
            <person name="Kohn T."/>
            <person name="Peeters S.H."/>
            <person name="Heuer A."/>
            <person name="Rast P."/>
            <person name="Oberbeckmann S."/>
            <person name="Bunk B."/>
            <person name="Jeske O."/>
            <person name="Meyerdierks A."/>
            <person name="Storesund J.E."/>
            <person name="Kallscheuer N."/>
            <person name="Luecker S."/>
            <person name="Lage O.M."/>
            <person name="Pohl T."/>
            <person name="Merkel B.J."/>
            <person name="Hornburger P."/>
            <person name="Mueller R.-W."/>
            <person name="Bruemmer F."/>
            <person name="Labrenz M."/>
            <person name="Spormann A.M."/>
            <person name="Op den Camp H."/>
            <person name="Overmann J."/>
            <person name="Amann R."/>
            <person name="Jetten M.S.M."/>
            <person name="Mascher T."/>
            <person name="Medema M.H."/>
            <person name="Devos D.P."/>
            <person name="Kaster A.-K."/>
            <person name="Ovreas L."/>
            <person name="Rohde M."/>
            <person name="Galperin M.Y."/>
            <person name="Jogler C."/>
        </authorList>
    </citation>
    <scope>NUCLEOTIDE SEQUENCE [LARGE SCALE GENOMIC DNA]</scope>
    <source>
        <strain evidence="5 6">FC18</strain>
    </source>
</reference>
<dbReference type="InterPro" id="IPR019888">
    <property type="entry name" value="Tscrpt_reg_AsnC-like"/>
</dbReference>
<evidence type="ECO:0000256" key="2">
    <source>
        <dbReference type="ARBA" id="ARBA00023125"/>
    </source>
</evidence>
<dbReference type="Pfam" id="PF13404">
    <property type="entry name" value="HTH_AsnC-type"/>
    <property type="match status" value="1"/>
</dbReference>
<dbReference type="InterPro" id="IPR000485">
    <property type="entry name" value="AsnC-type_HTH_dom"/>
</dbReference>
<dbReference type="KEGG" id="mff:MFFC18_30890"/>
<dbReference type="PANTHER" id="PTHR30154:SF34">
    <property type="entry name" value="TRANSCRIPTIONAL REGULATOR AZLB"/>
    <property type="match status" value="1"/>
</dbReference>
<dbReference type="Gene3D" id="1.10.10.10">
    <property type="entry name" value="Winged helix-like DNA-binding domain superfamily/Winged helix DNA-binding domain"/>
    <property type="match status" value="1"/>
</dbReference>
<evidence type="ECO:0000313" key="5">
    <source>
        <dbReference type="EMBL" id="QEG23193.1"/>
    </source>
</evidence>
<dbReference type="GO" id="GO:0005829">
    <property type="term" value="C:cytosol"/>
    <property type="evidence" value="ECO:0007669"/>
    <property type="project" value="TreeGrafter"/>
</dbReference>
<dbReference type="SUPFAM" id="SSF54909">
    <property type="entry name" value="Dimeric alpha+beta barrel"/>
    <property type="match status" value="1"/>
</dbReference>
<sequence>MINVQFVRLVEVVLGMPEQFDYQIDELDASLLGELQHDARIGVLELSRRLGVARGTVQARLDRMVEAGVIRNFAANLSLDALGYHVKAYVTVEVKEGQIESVVQPLAKIDEVVEVHSVAAQGDLLCLIAARSNQHLMDVLEKVLTIPDIARTSTAIVLKTQIENRCHQLLASKEV</sequence>
<keyword evidence="1" id="KW-0805">Transcription regulation</keyword>
<dbReference type="EMBL" id="CP042912">
    <property type="protein sequence ID" value="QEG23193.1"/>
    <property type="molecule type" value="Genomic_DNA"/>
</dbReference>
<evidence type="ECO:0000259" key="4">
    <source>
        <dbReference type="PROSITE" id="PS50956"/>
    </source>
</evidence>
<organism evidence="5 6">
    <name type="scientific">Mariniblastus fucicola</name>
    <dbReference type="NCBI Taxonomy" id="980251"/>
    <lineage>
        <taxon>Bacteria</taxon>
        <taxon>Pseudomonadati</taxon>
        <taxon>Planctomycetota</taxon>
        <taxon>Planctomycetia</taxon>
        <taxon>Pirellulales</taxon>
        <taxon>Pirellulaceae</taxon>
        <taxon>Mariniblastus</taxon>
    </lineage>
</organism>
<proteinExistence type="predicted"/>
<dbReference type="Pfam" id="PF01037">
    <property type="entry name" value="AsnC_trans_reg"/>
    <property type="match status" value="1"/>
</dbReference>